<proteinExistence type="predicted"/>
<keyword evidence="1" id="KW-0456">Lyase</keyword>
<dbReference type="Gene3D" id="1.50.10.100">
    <property type="entry name" value="Chondroitin AC/alginate lyase"/>
    <property type="match status" value="1"/>
</dbReference>
<dbReference type="Gene3D" id="2.70.98.70">
    <property type="match status" value="1"/>
</dbReference>
<dbReference type="SUPFAM" id="SSF48230">
    <property type="entry name" value="Chondroitin AC/alginate lyase"/>
    <property type="match status" value="1"/>
</dbReference>
<dbReference type="PANTHER" id="PTHR39210">
    <property type="entry name" value="HEPARIN-SULFATE LYASE"/>
    <property type="match status" value="1"/>
</dbReference>
<dbReference type="RefSeq" id="WP_323248620.1">
    <property type="nucleotide sequence ID" value="NZ_JAYFUL010000011.1"/>
</dbReference>
<dbReference type="Proteomes" id="UP001304671">
    <property type="component" value="Unassembled WGS sequence"/>
</dbReference>
<dbReference type="Gene3D" id="2.60.120.430">
    <property type="entry name" value="Galactose-binding lectin"/>
    <property type="match status" value="1"/>
</dbReference>
<reference evidence="1 2" key="1">
    <citation type="submission" date="2023-12" db="EMBL/GenBank/DDBJ databases">
        <title>Novel species of the genus Arcicella isolated from rivers.</title>
        <authorList>
            <person name="Lu H."/>
        </authorList>
    </citation>
    <scope>NUCLEOTIDE SEQUENCE [LARGE SCALE GENOMIC DNA]</scope>
    <source>
        <strain evidence="1 2">LMG 21963</strain>
    </source>
</reference>
<dbReference type="InterPro" id="IPR008929">
    <property type="entry name" value="Chondroitin_lyas"/>
</dbReference>
<evidence type="ECO:0000313" key="1">
    <source>
        <dbReference type="EMBL" id="MEA5257914.1"/>
    </source>
</evidence>
<organism evidence="1 2">
    <name type="scientific">Arcicella aquatica</name>
    <dbReference type="NCBI Taxonomy" id="217141"/>
    <lineage>
        <taxon>Bacteria</taxon>
        <taxon>Pseudomonadati</taxon>
        <taxon>Bacteroidota</taxon>
        <taxon>Cytophagia</taxon>
        <taxon>Cytophagales</taxon>
        <taxon>Flectobacillaceae</taxon>
        <taxon>Arcicella</taxon>
    </lineage>
</organism>
<name>A0ABU5QMI0_9BACT</name>
<evidence type="ECO:0000313" key="2">
    <source>
        <dbReference type="Proteomes" id="UP001304671"/>
    </source>
</evidence>
<sequence>MKNIFTALILFVASYHQLIAGSEALFENIGKGDFSDWKGVSVVDKDRAVALTNNTITYRYVDGKRYNKGFRRIDEGVKNYTPYYGIRFWIYLEKDAHTGLQVTLRTANYNKDYLQPEIQANVAISNKGWQQIIIPFKSFGIKTAQRQAFLQAVKEVSIKQTSSNNQQVLIKQVQLTRGEVLAVSTDIKGKSGTKGATVTYELNVGNTSDKVQSVNLSTTQYGWESMVTSIEPAEFELKPAESKNCIVTVKIADRVPAGGREKQNIVVMANGRQLPDASIELITASTLPSPNILHTADRWQVVRDKVKDYDWAKKEKDKYIQLADKWVVPALATELTNDNADKGMQLFQTQEEYNLMASGIAYQLTGDKKYAENIALFMRRLSDPIKGYSSTFRGCHQSFVQEGHFFQHIVMAYDMVKTANVFSQTDEQNIEKTFRLFIETVQLDMRQGAINNWKLSEMCGALYCALAIQDWHLVEDLFYSPSAIVDHLAHGVMNDGWWYECSVGYNVWCATEFSQVALALAPWGINFKDMQVPIGTTPYYSLMPEAIKGTGKNGINYDKWGPINKNSICLKDMWDAIPKFADYRGVMFGVNDAQETMVGGEGYDLAYYLFHDPEYAAIVKRGTTRDLLYGVADLPETNSVLDKQSAYADNMGIVMLRSQKEGRPINEQIQASLHYGTHGGAHGHFDRTGLLSMSRYGRSFFNPEMVWYGYPSYMYKFYVQTSLTKNMVVVDQKMQEATESFQKLFYTGKMMQASLVETKSRWSNPPYGGMVYDWAGNISFAEKTWQEGQSIFVPQKTPEYGQVTGHTEPIQQQRLMVMTDDYIVLADYLKGEQEHTYDCLFQMKGFQGLEATNKKFIKHDAQMNTDPLGSAQFITDCNWWAVNGTSKASFFTCWGKDCDNTGTRVPYSADGDLKIDVFSAWPQQKELMIGTAAEAHPVAKQVHFAIRSGGKTLQEGKTGTWVLGAIEINQAINNITTLELVTTTNSDKTNTLFWGNARIVLKNRKEILISSLPQKKKNIQTPAQEGKDYYGGPIKIAGNVIETALPAMPTSTKDTAITVIDLSGVKAVAFKAILGGDYPLGNEDARRKTYSSRSKAKEANFLTVVEPYEKQSVIKKVEALTSNKVRIELKDGRVQEITIDNLNGSNPKINIVEIRNDKVLRTETSN</sequence>
<dbReference type="EMBL" id="JAYFUL010000011">
    <property type="protein sequence ID" value="MEA5257914.1"/>
    <property type="molecule type" value="Genomic_DNA"/>
</dbReference>
<accession>A0ABU5QMI0</accession>
<keyword evidence="2" id="KW-1185">Reference proteome</keyword>
<gene>
    <name evidence="1" type="ORF">VB264_08955</name>
</gene>
<protein>
    <submittedName>
        <fullName evidence="1">Alginate lyase family protein</fullName>
    </submittedName>
</protein>
<dbReference type="GO" id="GO:0016829">
    <property type="term" value="F:lyase activity"/>
    <property type="evidence" value="ECO:0007669"/>
    <property type="project" value="UniProtKB-KW"/>
</dbReference>
<comment type="caution">
    <text evidence="1">The sequence shown here is derived from an EMBL/GenBank/DDBJ whole genome shotgun (WGS) entry which is preliminary data.</text>
</comment>
<dbReference type="PANTHER" id="PTHR39210:SF1">
    <property type="entry name" value="HEPARIN-SULFATE LYASE"/>
    <property type="match status" value="1"/>
</dbReference>